<sequence length="72" mass="7725">MTFRPTTLERAYQLAESGACRTVGEVKQALQSEGYDRIQDSLYGGTVTAALRKLCQENFAGGPDAPAAQEDA</sequence>
<evidence type="ECO:0000313" key="2">
    <source>
        <dbReference type="Proteomes" id="UP000663942"/>
    </source>
</evidence>
<keyword evidence="2" id="KW-1185">Reference proteome</keyword>
<gene>
    <name evidence="1" type="ORF">IFE19_06405</name>
</gene>
<protein>
    <recommendedName>
        <fullName evidence="3">KfrA N-terminal DNA-binding domain-containing protein</fullName>
    </recommendedName>
</protein>
<evidence type="ECO:0008006" key="3">
    <source>
        <dbReference type="Google" id="ProtNLM"/>
    </source>
</evidence>
<accession>A0ABX7SNN4</accession>
<dbReference type="RefSeq" id="WP_207826548.1">
    <property type="nucleotide sequence ID" value="NZ_CP062006.1"/>
</dbReference>
<dbReference type="Proteomes" id="UP000663942">
    <property type="component" value="Chromosome"/>
</dbReference>
<organism evidence="1 2">
    <name type="scientific">Brevundimonas pondensis</name>
    <dbReference type="NCBI Taxonomy" id="2774189"/>
    <lineage>
        <taxon>Bacteria</taxon>
        <taxon>Pseudomonadati</taxon>
        <taxon>Pseudomonadota</taxon>
        <taxon>Alphaproteobacteria</taxon>
        <taxon>Caulobacterales</taxon>
        <taxon>Caulobacteraceae</taxon>
        <taxon>Brevundimonas</taxon>
    </lineage>
</organism>
<proteinExistence type="predicted"/>
<dbReference type="EMBL" id="CP062006">
    <property type="protein sequence ID" value="QTC88964.1"/>
    <property type="molecule type" value="Genomic_DNA"/>
</dbReference>
<evidence type="ECO:0000313" key="1">
    <source>
        <dbReference type="EMBL" id="QTC88964.1"/>
    </source>
</evidence>
<name>A0ABX7SNN4_9CAUL</name>
<reference evidence="1 2" key="1">
    <citation type="submission" date="2020-09" db="EMBL/GenBank/DDBJ databases">
        <title>Brevundimonas sp. LVF1 isolated from an oligotrophic pond in Goettingen, Germany.</title>
        <authorList>
            <person name="Friedrich I."/>
            <person name="Klassen A."/>
            <person name="Neubauer H."/>
            <person name="Schneider D."/>
            <person name="Hertel R."/>
            <person name="Daniel R."/>
        </authorList>
    </citation>
    <scope>NUCLEOTIDE SEQUENCE [LARGE SCALE GENOMIC DNA]</scope>
    <source>
        <strain evidence="1 2">LVF1</strain>
    </source>
</reference>